<reference evidence="3" key="1">
    <citation type="journal article" date="2019" name="Int. J. Syst. Evol. Microbiol.">
        <title>The Global Catalogue of Microorganisms (GCM) 10K type strain sequencing project: providing services to taxonomists for standard genome sequencing and annotation.</title>
        <authorList>
            <consortium name="The Broad Institute Genomics Platform"/>
            <consortium name="The Broad Institute Genome Sequencing Center for Infectious Disease"/>
            <person name="Wu L."/>
            <person name="Ma J."/>
        </authorList>
    </citation>
    <scope>NUCLEOTIDE SEQUENCE [LARGE SCALE GENOMIC DNA]</scope>
    <source>
        <strain evidence="3">JCM 19635</strain>
    </source>
</reference>
<dbReference type="InterPro" id="IPR036397">
    <property type="entry name" value="RNaseH_sf"/>
</dbReference>
<dbReference type="Gene3D" id="3.40.50.2300">
    <property type="match status" value="1"/>
</dbReference>
<accession>A0ABW2UEI6</accession>
<comment type="caution">
    <text evidence="2">The sequence shown here is derived from an EMBL/GenBank/DDBJ whole genome shotgun (WGS) entry which is preliminary data.</text>
</comment>
<dbReference type="Gene3D" id="3.30.420.10">
    <property type="entry name" value="Ribonuclease H-like superfamily/Ribonuclease H"/>
    <property type="match status" value="1"/>
</dbReference>
<name>A0ABW2UEI6_9BACT</name>
<evidence type="ECO:0000313" key="3">
    <source>
        <dbReference type="Proteomes" id="UP001596513"/>
    </source>
</evidence>
<feature type="region of interest" description="Disordered" evidence="1">
    <location>
        <begin position="159"/>
        <end position="197"/>
    </location>
</feature>
<gene>
    <name evidence="2" type="ORF">ACFQT0_27745</name>
</gene>
<dbReference type="SUPFAM" id="SSF53098">
    <property type="entry name" value="Ribonuclease H-like"/>
    <property type="match status" value="1"/>
</dbReference>
<feature type="compositionally biased region" description="Acidic residues" evidence="1">
    <location>
        <begin position="184"/>
        <end position="197"/>
    </location>
</feature>
<sequence length="364" mass="40559">MTSHFLAEPELVFASSLHICPKAGIKNFGVYDLDQLRPDTIKVAVVGLAESVDKVVEWLDRSTIALGGKQSNQPNLFPSFPGFNLDTSFSSKVKYDESYIRRISNRVFNEALAETDHNMLLDKLVSLYLAEIEFIAKNKKADVILCALPEKHIQVILSSAGNDDGSDSAPESEQEPPAAPVDSSADEPDDEEEDDEVDKNFRHLLKARAMQYGIPLQLVRDRIGKPTREMQDPATIAWNFFTALYYKAGGTPWALGRKYAKPVCFAGISFYKSLDGKEVQTSVAQIFDEIGKGVILRGTPAQIDKDDRQPHLDETAAYQLLLNSLTEYRQAMGTSPSRLVIHKTSNFKPAEMRLRAAAEFRIDN</sequence>
<dbReference type="InterPro" id="IPR012337">
    <property type="entry name" value="RNaseH-like_sf"/>
</dbReference>
<evidence type="ECO:0000313" key="2">
    <source>
        <dbReference type="EMBL" id="MFC7670754.1"/>
    </source>
</evidence>
<feature type="non-terminal residue" evidence="2">
    <location>
        <position position="364"/>
    </location>
</feature>
<evidence type="ECO:0000256" key="1">
    <source>
        <dbReference type="SAM" id="MobiDB-lite"/>
    </source>
</evidence>
<protein>
    <recommendedName>
        <fullName evidence="4">Piwi domain-containing protein</fullName>
    </recommendedName>
</protein>
<feature type="compositionally biased region" description="Acidic residues" evidence="1">
    <location>
        <begin position="164"/>
        <end position="174"/>
    </location>
</feature>
<dbReference type="EMBL" id="JBHTEK010000004">
    <property type="protein sequence ID" value="MFC7670754.1"/>
    <property type="molecule type" value="Genomic_DNA"/>
</dbReference>
<dbReference type="Proteomes" id="UP001596513">
    <property type="component" value="Unassembled WGS sequence"/>
</dbReference>
<dbReference type="RefSeq" id="WP_380206453.1">
    <property type="nucleotide sequence ID" value="NZ_JBHTEK010000004.1"/>
</dbReference>
<keyword evidence="3" id="KW-1185">Reference proteome</keyword>
<evidence type="ECO:0008006" key="4">
    <source>
        <dbReference type="Google" id="ProtNLM"/>
    </source>
</evidence>
<organism evidence="2 3">
    <name type="scientific">Hymenobacter humi</name>
    <dbReference type="NCBI Taxonomy" id="1411620"/>
    <lineage>
        <taxon>Bacteria</taxon>
        <taxon>Pseudomonadati</taxon>
        <taxon>Bacteroidota</taxon>
        <taxon>Cytophagia</taxon>
        <taxon>Cytophagales</taxon>
        <taxon>Hymenobacteraceae</taxon>
        <taxon>Hymenobacter</taxon>
    </lineage>
</organism>
<proteinExistence type="predicted"/>